<name>A0ACC1RNM6_9HYPO</name>
<protein>
    <submittedName>
        <fullName evidence="1">Uncharacterized protein</fullName>
    </submittedName>
</protein>
<organism evidence="1 2">
    <name type="scientific">Fusarium decemcellulare</name>
    <dbReference type="NCBI Taxonomy" id="57161"/>
    <lineage>
        <taxon>Eukaryota</taxon>
        <taxon>Fungi</taxon>
        <taxon>Dikarya</taxon>
        <taxon>Ascomycota</taxon>
        <taxon>Pezizomycotina</taxon>
        <taxon>Sordariomycetes</taxon>
        <taxon>Hypocreomycetidae</taxon>
        <taxon>Hypocreales</taxon>
        <taxon>Nectriaceae</taxon>
        <taxon>Fusarium</taxon>
        <taxon>Fusarium decemcellulare species complex</taxon>
    </lineage>
</organism>
<sequence>MAPLAPPQPPKSPRIIVHRARSRTRRRSYSSDSDSSRDSDWDDNLALPLKESKNAAIVAITDTSGKRRIQIQSPHLIEVIKKVNKHPPLQPITDYLVESEPYPILYHHLEDIRHEISKLDDEEARLDFEALEEVAEEMKPRWERARQETFETGLVGYDMLWKLFHAGDLLVHKDAIGCMWMFILVEVIEKKREMQFLAWYLAWEGMENRFKRRSIILNLPSYGGEKPIESLPLYPVRFAERKMGPNFKRNLAARGREWHKLISERTSCLKFDDLAIFVRGRPNHPGGMPVPPGLQSQIERRMRINERVVIDNEAKAVSAAETLTNELNGSKSKNPAIEIDYRPQYLWDDLPLDTELTDEQAMLCPPVIGCFGVTSKKLICVSVEKLEAVDWDTDAMDRLVLDKKKKDMLSGLVGQHYSPRHQDMRSDLIVGKGQSLVILLHGPPGVGKTLTAECVAEAVKKPLIALSIGDLVWDERLLQDRLAAEFKRAREWDAVLLLDEADIVLEARSFEDVRRNGIVSIFLRQLEYYQGVLFLTTNRVSTMDPAFQSRIQIGIAFKPMTTNIRAQVWGQLLALNDRDKTIGPMDVRDVKEKLSKYELNGRQIRNVLNVAEGLAFNQYGEKGMLKYRHIEEAVESAVEFQKLLESARSNLKTEQTISDCIASLPNLPGYSNVTPLSSKYLSKGYRQDEFEDAAKSMEFASQLGIRVPRIRRIIKDDKGGLYCVMDRIPGTTLDEKWPELGWIASIRIVFQLRRIVRRLRSAESTLAGSPVSGNCRSYFLEDFFELPPKASAENINAFLNFWANFVNIRHEIKKTPAEHAICPNPIFLSTQPLVFTHHDLAPRNIILDPQGQLWLIDWDCAGFYPRFFEYAGMHNFIRAGWSKFAYWGWKLLAWIAGGFYDEEKRWLGAIRHRFRRFAPARRFNMKANGYAAVAARYEKD</sequence>
<accession>A0ACC1RNM6</accession>
<gene>
    <name evidence="1" type="ORF">NM208_g13089</name>
</gene>
<proteinExistence type="predicted"/>
<evidence type="ECO:0000313" key="1">
    <source>
        <dbReference type="EMBL" id="KAJ3521899.1"/>
    </source>
</evidence>
<reference evidence="1" key="1">
    <citation type="submission" date="2022-08" db="EMBL/GenBank/DDBJ databases">
        <title>Genome Sequence of Fusarium decemcellulare.</title>
        <authorList>
            <person name="Buettner E."/>
        </authorList>
    </citation>
    <scope>NUCLEOTIDE SEQUENCE</scope>
    <source>
        <strain evidence="1">Babe19</strain>
    </source>
</reference>
<dbReference type="Proteomes" id="UP001148629">
    <property type="component" value="Unassembled WGS sequence"/>
</dbReference>
<keyword evidence="2" id="KW-1185">Reference proteome</keyword>
<evidence type="ECO:0000313" key="2">
    <source>
        <dbReference type="Proteomes" id="UP001148629"/>
    </source>
</evidence>
<dbReference type="EMBL" id="JANRMS010002565">
    <property type="protein sequence ID" value="KAJ3521899.1"/>
    <property type="molecule type" value="Genomic_DNA"/>
</dbReference>
<comment type="caution">
    <text evidence="1">The sequence shown here is derived from an EMBL/GenBank/DDBJ whole genome shotgun (WGS) entry which is preliminary data.</text>
</comment>